<name>A0A8B9CS66_9AVES</name>
<dbReference type="Ensembl" id="ENSABRT00000031683.1">
    <property type="protein sequence ID" value="ENSABRP00000022550.1"/>
    <property type="gene ID" value="ENSABRG00000019090.1"/>
</dbReference>
<organism evidence="2 3">
    <name type="scientific">Anser brachyrhynchus</name>
    <name type="common">Pink-footed goose</name>
    <dbReference type="NCBI Taxonomy" id="132585"/>
    <lineage>
        <taxon>Eukaryota</taxon>
        <taxon>Metazoa</taxon>
        <taxon>Chordata</taxon>
        <taxon>Craniata</taxon>
        <taxon>Vertebrata</taxon>
        <taxon>Euteleostomi</taxon>
        <taxon>Archelosauria</taxon>
        <taxon>Archosauria</taxon>
        <taxon>Dinosauria</taxon>
        <taxon>Saurischia</taxon>
        <taxon>Theropoda</taxon>
        <taxon>Coelurosauria</taxon>
        <taxon>Aves</taxon>
        <taxon>Neognathae</taxon>
        <taxon>Galloanserae</taxon>
        <taxon>Anseriformes</taxon>
        <taxon>Anatidae</taxon>
        <taxon>Anserinae</taxon>
        <taxon>Anser</taxon>
    </lineage>
</organism>
<protein>
    <submittedName>
        <fullName evidence="2">Uncharacterized protein</fullName>
    </submittedName>
</protein>
<evidence type="ECO:0000313" key="2">
    <source>
        <dbReference type="Ensembl" id="ENSABRP00000022550.1"/>
    </source>
</evidence>
<dbReference type="GeneTree" id="ENSGT00960000188821"/>
<evidence type="ECO:0000256" key="1">
    <source>
        <dbReference type="SAM" id="MobiDB-lite"/>
    </source>
</evidence>
<dbReference type="Proteomes" id="UP000694426">
    <property type="component" value="Unplaced"/>
</dbReference>
<keyword evidence="3" id="KW-1185">Reference proteome</keyword>
<dbReference type="AlphaFoldDB" id="A0A8B9CS66"/>
<reference evidence="2" key="1">
    <citation type="submission" date="2025-08" db="UniProtKB">
        <authorList>
            <consortium name="Ensembl"/>
        </authorList>
    </citation>
    <scope>IDENTIFICATION</scope>
</reference>
<sequence>DAGREGSRRLSQMGCFISFSTWQALVVTELTPEHHSTEKSQGWFTTYKLTEILSRRYCLHRESLVSTADSGVPAHRAHSRRGPYVWDAIQHLQPRGRTSLESQTRGRFAGQAEDGSQLHPQPCLVGHAWPWWDLTSARPWDRAGTVP</sequence>
<proteinExistence type="predicted"/>
<evidence type="ECO:0000313" key="3">
    <source>
        <dbReference type="Proteomes" id="UP000694426"/>
    </source>
</evidence>
<reference evidence="2" key="2">
    <citation type="submission" date="2025-09" db="UniProtKB">
        <authorList>
            <consortium name="Ensembl"/>
        </authorList>
    </citation>
    <scope>IDENTIFICATION</scope>
</reference>
<feature type="region of interest" description="Disordered" evidence="1">
    <location>
        <begin position="96"/>
        <end position="119"/>
    </location>
</feature>
<accession>A0A8B9CS66</accession>